<sequence length="192" mass="20619">MNALAGTVPPPPTPSLSGGWALRPADPVTDLARVHAWLSASGDTRSREGLQHELRTKAAGRATRPGIVSRDDVPVIYLELHRVLHHVLRTCYPVGSHDLVLDLVTGSRGPAERGLVASLLPELASALFTADPACRRITAAPDADDTVAVQEFQNGGFRHVTEVDLPDRTVALLVAERPEITRISTALDDMPH</sequence>
<dbReference type="Gene3D" id="3.40.630.30">
    <property type="match status" value="1"/>
</dbReference>
<proteinExistence type="predicted"/>
<dbReference type="InterPro" id="IPR016181">
    <property type="entry name" value="Acyl_CoA_acyltransferase"/>
</dbReference>
<comment type="caution">
    <text evidence="1">The sequence shown here is derived from an EMBL/GenBank/DDBJ whole genome shotgun (WGS) entry which is preliminary data.</text>
</comment>
<dbReference type="PANTHER" id="PTHR31438:SF1">
    <property type="entry name" value="LYSINE N-ACYLTRANSFERASE C17G9.06C-RELATED"/>
    <property type="match status" value="1"/>
</dbReference>
<dbReference type="Proteomes" id="UP001458415">
    <property type="component" value="Unassembled WGS sequence"/>
</dbReference>
<dbReference type="GO" id="GO:0016746">
    <property type="term" value="F:acyltransferase activity"/>
    <property type="evidence" value="ECO:0007669"/>
    <property type="project" value="UniProtKB-KW"/>
</dbReference>
<protein>
    <submittedName>
        <fullName evidence="1">GNAT family N-acetyltransferase</fullName>
        <ecNumber evidence="1">2.3.1.-</ecNumber>
    </submittedName>
</protein>
<dbReference type="EC" id="2.3.1.-" evidence="1"/>
<keyword evidence="1" id="KW-0808">Transferase</keyword>
<reference evidence="1 2" key="1">
    <citation type="submission" date="2024-06" db="EMBL/GenBank/DDBJ databases">
        <title>The Natural Products Discovery Center: Release of the First 8490 Sequenced Strains for Exploring Actinobacteria Biosynthetic Diversity.</title>
        <authorList>
            <person name="Kalkreuter E."/>
            <person name="Kautsar S.A."/>
            <person name="Yang D."/>
            <person name="Bader C.D."/>
            <person name="Teijaro C.N."/>
            <person name="Fluegel L."/>
            <person name="Davis C.M."/>
            <person name="Simpson J.R."/>
            <person name="Lauterbach L."/>
            <person name="Steele A.D."/>
            <person name="Gui C."/>
            <person name="Meng S."/>
            <person name="Li G."/>
            <person name="Viehrig K."/>
            <person name="Ye F."/>
            <person name="Su P."/>
            <person name="Kiefer A.F."/>
            <person name="Nichols A."/>
            <person name="Cepeda A.J."/>
            <person name="Yan W."/>
            <person name="Fan B."/>
            <person name="Jiang Y."/>
            <person name="Adhikari A."/>
            <person name="Zheng C.-J."/>
            <person name="Schuster L."/>
            <person name="Cowan T.M."/>
            <person name="Smanski M.J."/>
            <person name="Chevrette M.G."/>
            <person name="De Carvalho L.P.S."/>
            <person name="Shen B."/>
        </authorList>
    </citation>
    <scope>NUCLEOTIDE SEQUENCE [LARGE SCALE GENOMIC DNA]</scope>
    <source>
        <strain evidence="1 2">NPDC000634</strain>
    </source>
</reference>
<name>A0ABV1VYL7_9ACTN</name>
<dbReference type="PANTHER" id="PTHR31438">
    <property type="entry name" value="LYSINE N-ACYLTRANSFERASE C17G9.06C-RELATED"/>
    <property type="match status" value="1"/>
</dbReference>
<dbReference type="RefSeq" id="WP_086730681.1">
    <property type="nucleotide sequence ID" value="NZ_MUBM01000437.1"/>
</dbReference>
<evidence type="ECO:0000313" key="1">
    <source>
        <dbReference type="EMBL" id="MER6977029.1"/>
    </source>
</evidence>
<dbReference type="SUPFAM" id="SSF55729">
    <property type="entry name" value="Acyl-CoA N-acyltransferases (Nat)"/>
    <property type="match status" value="1"/>
</dbReference>
<dbReference type="Pfam" id="PF13523">
    <property type="entry name" value="Acetyltransf_8"/>
    <property type="match status" value="1"/>
</dbReference>
<gene>
    <name evidence="1" type="ORF">ABT317_08335</name>
</gene>
<keyword evidence="1" id="KW-0012">Acyltransferase</keyword>
<keyword evidence="2" id="KW-1185">Reference proteome</keyword>
<organism evidence="1 2">
    <name type="scientific">Streptomyces carpinensis</name>
    <dbReference type="NCBI Taxonomy" id="66369"/>
    <lineage>
        <taxon>Bacteria</taxon>
        <taxon>Bacillati</taxon>
        <taxon>Actinomycetota</taxon>
        <taxon>Actinomycetes</taxon>
        <taxon>Kitasatosporales</taxon>
        <taxon>Streptomycetaceae</taxon>
        <taxon>Streptomyces</taxon>
    </lineage>
</organism>
<dbReference type="EMBL" id="JBEPCU010000087">
    <property type="protein sequence ID" value="MER6977029.1"/>
    <property type="molecule type" value="Genomic_DNA"/>
</dbReference>
<evidence type="ECO:0000313" key="2">
    <source>
        <dbReference type="Proteomes" id="UP001458415"/>
    </source>
</evidence>
<accession>A0ABV1VYL7</accession>